<protein>
    <submittedName>
        <fullName evidence="3">Uncharacterized protein</fullName>
    </submittedName>
</protein>
<dbReference type="PaxDb" id="523841-HFX_3004"/>
<evidence type="ECO:0000313" key="4">
    <source>
        <dbReference type="EMBL" id="QCQ74283.1"/>
    </source>
</evidence>
<evidence type="ECO:0000313" key="7">
    <source>
        <dbReference type="Proteomes" id="UP000299011"/>
    </source>
</evidence>
<organism evidence="3 5">
    <name type="scientific">Haloferax mediterranei (strain ATCC 33500 / DSM 1411 / JCM 8866 / NBRC 14739 / NCIMB 2177 / R-4)</name>
    <name type="common">Halobacterium mediterranei</name>
    <dbReference type="NCBI Taxonomy" id="523841"/>
    <lineage>
        <taxon>Archaea</taxon>
        <taxon>Methanobacteriati</taxon>
        <taxon>Methanobacteriota</taxon>
        <taxon>Stenosarchaea group</taxon>
        <taxon>Halobacteria</taxon>
        <taxon>Halobacteriales</taxon>
        <taxon>Haloferacaceae</taxon>
        <taxon>Haloferax</taxon>
    </lineage>
</organism>
<sequence>MAATTQKFGQDTFERLRSLRNATEVSEFLEEHDLGWEYLGQNGNNAGTVRMGSDPGEALTERITNAVDAVIERKVEETGIEPDTPREAVQELFGIPEGGLEELSNQEVRELAENIVVRMKESGVEDESLPTIEIRDQGIGQQPDDFPTTFAGLHEDNKITTHYLIGKYGQGGSNTFDFAKYSIILSRSADGGDIGWTIVYFDERLDEEEEYKEGVFKYVTMPDGSIPRIDGDAVSDWTGSLVRLIEYQATGFERQLGPWKSIYQLGTKALFGSIFPFLVEDHRLERYDWDDIEDRPVRGSRSRLNTSSLVDETRKFKEVDLGELGSVKINCWIIYKKGMSRTDLRRKIDEFGKSTEPIVFTLSGQVHNREDKRFFEKTGFSYLKDRIIIEIDCENLSRKGSRIFSSTRNTSSNRDEYREIKEKILKTLDNDEELERINEEYRRRILNEQTDDESEEISQELAKLLQTFTQDDDGNQGTGTNGGNPGPSPGPGPGPKPKPKPVNNLKDTPTYVKITNSADPLKAKQGRRMRVKVEVDAVDEFESDGRGEILIGFGDMDDVLTFSSVTQLKDGRKTFQVEVDEDAELERTGEVTVVAEWDNGRLTTARDVEIVEPPKRQRGGRQSPEGPQTIPVSEDDDETIDTLGWDESNVAEYRPSDSGPGEVYVSLFNQNVKPILEKVEGGDRVLTRYRKQYVMYMAYLEVLRKQDETDTEDTASEEYQIREMNRVARVLMQALAKEVDPGDL</sequence>
<dbReference type="Gene3D" id="3.30.565.10">
    <property type="entry name" value="Histidine kinase-like ATPase, C-terminal domain"/>
    <property type="match status" value="1"/>
</dbReference>
<dbReference type="SUPFAM" id="SSF55874">
    <property type="entry name" value="ATPase domain of HSP90 chaperone/DNA topoisomerase II/histidine kinase"/>
    <property type="match status" value="1"/>
</dbReference>
<evidence type="ECO:0000313" key="2">
    <source>
        <dbReference type="EMBL" id="AHZ22848.1"/>
    </source>
</evidence>
<gene>
    <name evidence="2" type="ORF">BM92_09445</name>
    <name evidence="3" type="ORF">C439_10525</name>
    <name evidence="4" type="ORF">E6P09_02955</name>
</gene>
<accession>M0J1P8</accession>
<dbReference type="Proteomes" id="UP000299011">
    <property type="component" value="Chromosome"/>
</dbReference>
<feature type="compositionally biased region" description="Gly residues" evidence="1">
    <location>
        <begin position="476"/>
        <end position="485"/>
    </location>
</feature>
<dbReference type="AlphaFoldDB" id="M0J1P8"/>
<evidence type="ECO:0000313" key="5">
    <source>
        <dbReference type="Proteomes" id="UP000011603"/>
    </source>
</evidence>
<dbReference type="Proteomes" id="UP000011603">
    <property type="component" value="Unassembled WGS sequence"/>
</dbReference>
<dbReference type="GeneID" id="40155342"/>
<feature type="compositionally biased region" description="Pro residues" evidence="1">
    <location>
        <begin position="486"/>
        <end position="496"/>
    </location>
</feature>
<reference evidence="2 6" key="2">
    <citation type="submission" date="2014-04" db="EMBL/GenBank/DDBJ databases">
        <title>Transcriptional profiles of Haloferax mediterranei on the basis of nitrogen availability.</title>
        <authorList>
            <person name="Bautista V."/>
        </authorList>
    </citation>
    <scope>NUCLEOTIDE SEQUENCE [LARGE SCALE GENOMIC DNA]</scope>
    <source>
        <strain evidence="2">ATCC 33500</strain>
        <strain evidence="6">ATCC 33500 / DSM 1411 / JCM 8866 / NBRC 14739 / NCIMB 2177 / R-4</strain>
    </source>
</reference>
<feature type="region of interest" description="Disordered" evidence="1">
    <location>
        <begin position="470"/>
        <end position="510"/>
    </location>
</feature>
<keyword evidence="5" id="KW-1185">Reference proteome</keyword>
<dbReference type="RefSeq" id="WP_004058906.1">
    <property type="nucleotide sequence ID" value="NC_017941.2"/>
</dbReference>
<feature type="region of interest" description="Disordered" evidence="1">
    <location>
        <begin position="612"/>
        <end position="637"/>
    </location>
</feature>
<dbReference type="InterPro" id="IPR036890">
    <property type="entry name" value="HATPase_C_sf"/>
</dbReference>
<evidence type="ECO:0000256" key="1">
    <source>
        <dbReference type="SAM" id="MobiDB-lite"/>
    </source>
</evidence>
<dbReference type="OrthoDB" id="350298at2157"/>
<evidence type="ECO:0000313" key="6">
    <source>
        <dbReference type="Proteomes" id="UP000027075"/>
    </source>
</evidence>
<reference evidence="3 5" key="1">
    <citation type="journal article" date="2014" name="PLoS Genet.">
        <title>Phylogenetically driven sequencing of extremely halophilic archaea reveals strategies for static and dynamic osmo-response.</title>
        <authorList>
            <person name="Becker E.A."/>
            <person name="Seitzer P.M."/>
            <person name="Tritt A."/>
            <person name="Larsen D."/>
            <person name="Krusor M."/>
            <person name="Yao A.I."/>
            <person name="Wu D."/>
            <person name="Madern D."/>
            <person name="Eisen J.A."/>
            <person name="Darling A.E."/>
            <person name="Facciotti M.T."/>
        </authorList>
    </citation>
    <scope>NUCLEOTIDE SEQUENCE [LARGE SCALE GENOMIC DNA]</scope>
    <source>
        <strain evidence="3">ATCC 33500</strain>
        <strain evidence="5">ATCC 33500 / DSM 1411 / JCM 8866 / NBRC 14739 / NCIMB 2177 / R-4</strain>
    </source>
</reference>
<name>M0J1P8_HALMT</name>
<reference evidence="4 7" key="3">
    <citation type="submission" date="2019-04" db="EMBL/GenBank/DDBJ databases">
        <title>Methylomes of two halophilic Archaea, Haloarcula marismortui and Haloferax mediterranei.</title>
        <authorList>
            <person name="DasSarma S."/>
            <person name="DasSarma P."/>
            <person name="DasSarma S."/>
            <person name="Fomenkov A."/>
            <person name="Vincze T."/>
            <person name="Anton B.P."/>
            <person name="Roberts R.J."/>
        </authorList>
    </citation>
    <scope>NUCLEOTIDE SEQUENCE [LARGE SCALE GENOMIC DNA]</scope>
    <source>
        <strain evidence="4">ATCC 33500</strain>
        <strain evidence="7">ATCC 33500 / DSM 1411 / JCM 8866 / NBRC 14739 / NCIMB 2177 / R-4</strain>
    </source>
</reference>
<dbReference type="Proteomes" id="UP000027075">
    <property type="component" value="Chromosome"/>
</dbReference>
<evidence type="ECO:0000313" key="3">
    <source>
        <dbReference type="EMBL" id="EMA03012.1"/>
    </source>
</evidence>
<dbReference type="EMBL" id="CP007551">
    <property type="protein sequence ID" value="AHZ22848.1"/>
    <property type="molecule type" value="Genomic_DNA"/>
</dbReference>
<dbReference type="PATRIC" id="fig|523841.21.peg.2134"/>
<dbReference type="EMBL" id="CP039139">
    <property type="protein sequence ID" value="QCQ74283.1"/>
    <property type="molecule type" value="Genomic_DNA"/>
</dbReference>
<dbReference type="EMBL" id="AOLO01000007">
    <property type="protein sequence ID" value="EMA03012.1"/>
    <property type="molecule type" value="Genomic_DNA"/>
</dbReference>
<proteinExistence type="predicted"/>